<evidence type="ECO:0000313" key="2">
    <source>
        <dbReference type="Proteomes" id="UP000198287"/>
    </source>
</evidence>
<sequence>MESGRNVQEIALNNPIILTQIMKQTSTPLLTCRQVCKFWNDIVLTLPNPRLALKLNHEGAGNNNDLVPFFDLCFTLDPRLAKRIRASTCEAIHSFAAKLTYFCEKFTNNVQILEVSIEYESCVKSVLQILQNFCPNLKQCWISCKFGKSKNFKLHPREEKILHVRIPIKSNLTLFTLRARKVTPFLTNFVDMVLAAAPNLSGITLPWGVCPDLGNSTVLESLKVEVDGRVGPCAMHVADEILTNLSKMVDQVRDQLVTLSFGYVGRKRTANLRWLEPENGTRFHLPGRMAKLQNFRNEMAEIFGCGDLLRNVETLKSLAIGNIFLKSGRVSEILRGIFANKIFGSVSTLALMEVYGDPCILDGLRTAFPNVMRFEMDTYHYLWPDFCDKGDDMKLGAILAACGGWGRLTYLKVTMAKYPYKIGDMIRNLLDAKELYAGLKTLQILTHDGIHPYHELTEDEADSFKQVIAAMDGMDEVSIPELHFSSKSEELVRNFVASTTKLSKFNLIAGDPSEEKEDSD</sequence>
<reference evidence="1 2" key="1">
    <citation type="submission" date="2015-12" db="EMBL/GenBank/DDBJ databases">
        <title>The genome of Folsomia candida.</title>
        <authorList>
            <person name="Faddeeva A."/>
            <person name="Derks M.F."/>
            <person name="Anvar Y."/>
            <person name="Smit S."/>
            <person name="Van Straalen N."/>
            <person name="Roelofs D."/>
        </authorList>
    </citation>
    <scope>NUCLEOTIDE SEQUENCE [LARGE SCALE GENOMIC DNA]</scope>
    <source>
        <strain evidence="1 2">VU population</strain>
        <tissue evidence="1">Whole body</tissue>
    </source>
</reference>
<dbReference type="AlphaFoldDB" id="A0A226DDA4"/>
<accession>A0A226DDA4</accession>
<dbReference type="Proteomes" id="UP000198287">
    <property type="component" value="Unassembled WGS sequence"/>
</dbReference>
<gene>
    <name evidence="1" type="ORF">Fcan01_22057</name>
</gene>
<name>A0A226DDA4_FOLCA</name>
<comment type="caution">
    <text evidence="1">The sequence shown here is derived from an EMBL/GenBank/DDBJ whole genome shotgun (WGS) entry which is preliminary data.</text>
</comment>
<evidence type="ECO:0008006" key="3">
    <source>
        <dbReference type="Google" id="ProtNLM"/>
    </source>
</evidence>
<dbReference type="OrthoDB" id="2870744at2759"/>
<keyword evidence="2" id="KW-1185">Reference proteome</keyword>
<proteinExistence type="predicted"/>
<protein>
    <recommendedName>
        <fullName evidence="3">F-box domain-containing protein</fullName>
    </recommendedName>
</protein>
<dbReference type="EMBL" id="LNIX01000023">
    <property type="protein sequence ID" value="OXA43100.1"/>
    <property type="molecule type" value="Genomic_DNA"/>
</dbReference>
<evidence type="ECO:0000313" key="1">
    <source>
        <dbReference type="EMBL" id="OXA43100.1"/>
    </source>
</evidence>
<organism evidence="1 2">
    <name type="scientific">Folsomia candida</name>
    <name type="common">Springtail</name>
    <dbReference type="NCBI Taxonomy" id="158441"/>
    <lineage>
        <taxon>Eukaryota</taxon>
        <taxon>Metazoa</taxon>
        <taxon>Ecdysozoa</taxon>
        <taxon>Arthropoda</taxon>
        <taxon>Hexapoda</taxon>
        <taxon>Collembola</taxon>
        <taxon>Entomobryomorpha</taxon>
        <taxon>Isotomoidea</taxon>
        <taxon>Isotomidae</taxon>
        <taxon>Proisotominae</taxon>
        <taxon>Folsomia</taxon>
    </lineage>
</organism>